<dbReference type="EMBL" id="AP027732">
    <property type="protein sequence ID" value="BDZ49065.1"/>
    <property type="molecule type" value="Genomic_DNA"/>
</dbReference>
<evidence type="ECO:0000313" key="2">
    <source>
        <dbReference type="Proteomes" id="UP001321486"/>
    </source>
</evidence>
<reference evidence="2" key="1">
    <citation type="journal article" date="2019" name="Int. J. Syst. Evol. Microbiol.">
        <title>The Global Catalogue of Microorganisms (GCM) 10K type strain sequencing project: providing services to taxonomists for standard genome sequencing and annotation.</title>
        <authorList>
            <consortium name="The Broad Institute Genomics Platform"/>
            <consortium name="The Broad Institute Genome Sequencing Center for Infectious Disease"/>
            <person name="Wu L."/>
            <person name="Ma J."/>
        </authorList>
    </citation>
    <scope>NUCLEOTIDE SEQUENCE [LARGE SCALE GENOMIC DNA]</scope>
    <source>
        <strain evidence="2">NBRC 108728</strain>
    </source>
</reference>
<accession>A0ABM8GKX5</accession>
<evidence type="ECO:0008006" key="3">
    <source>
        <dbReference type="Google" id="ProtNLM"/>
    </source>
</evidence>
<sequence>MDRNKILMFVAVLAMFVVAGAGFLVGVQPQLQAADAAKAQTATTNQNNSALATGVATLRSQFSKIDSLTTQLASLTASVPADAASSTLIDEYNDIAKATDTTIVNLTFADAQAYTEPVATTSAGVAAAPKSVTSSLITPTNFSAIPVTIQIKGVTPRRSTS</sequence>
<protein>
    <recommendedName>
        <fullName evidence="3">Tfp pilus assembly protein PilO</fullName>
    </recommendedName>
</protein>
<name>A0ABM8GKX5_9MICO</name>
<gene>
    <name evidence="1" type="ORF">GCM10025867_13060</name>
</gene>
<organism evidence="1 2">
    <name type="scientific">Frondihabitans sucicola</name>
    <dbReference type="NCBI Taxonomy" id="1268041"/>
    <lineage>
        <taxon>Bacteria</taxon>
        <taxon>Bacillati</taxon>
        <taxon>Actinomycetota</taxon>
        <taxon>Actinomycetes</taxon>
        <taxon>Micrococcales</taxon>
        <taxon>Microbacteriaceae</taxon>
        <taxon>Frondihabitans</taxon>
    </lineage>
</organism>
<keyword evidence="2" id="KW-1185">Reference proteome</keyword>
<evidence type="ECO:0000313" key="1">
    <source>
        <dbReference type="EMBL" id="BDZ49065.1"/>
    </source>
</evidence>
<dbReference type="RefSeq" id="WP_286345935.1">
    <property type="nucleotide sequence ID" value="NZ_AP027732.1"/>
</dbReference>
<proteinExistence type="predicted"/>
<dbReference type="Proteomes" id="UP001321486">
    <property type="component" value="Chromosome"/>
</dbReference>